<keyword evidence="4 7" id="KW-0456">Lyase</keyword>
<organism evidence="8 9">
    <name type="scientific">Pandoraea terrae</name>
    <dbReference type="NCBI Taxonomy" id="1537710"/>
    <lineage>
        <taxon>Bacteria</taxon>
        <taxon>Pseudomonadati</taxon>
        <taxon>Pseudomonadota</taxon>
        <taxon>Betaproteobacteria</taxon>
        <taxon>Burkholderiales</taxon>
        <taxon>Burkholderiaceae</taxon>
        <taxon>Pandoraea</taxon>
    </lineage>
</organism>
<dbReference type="Proteomes" id="UP000414233">
    <property type="component" value="Unassembled WGS sequence"/>
</dbReference>
<dbReference type="EC" id="4.2.1.1" evidence="7"/>
<dbReference type="SUPFAM" id="SSF53056">
    <property type="entry name" value="beta-carbonic anhydrase, cab"/>
    <property type="match status" value="1"/>
</dbReference>
<evidence type="ECO:0000313" key="9">
    <source>
        <dbReference type="Proteomes" id="UP000414233"/>
    </source>
</evidence>
<dbReference type="EMBL" id="CABPRZ010000008">
    <property type="protein sequence ID" value="VVE08298.1"/>
    <property type="molecule type" value="Genomic_DNA"/>
</dbReference>
<dbReference type="InterPro" id="IPR015892">
    <property type="entry name" value="Carbonic_anhydrase_CS"/>
</dbReference>
<feature type="binding site" evidence="6">
    <location>
        <position position="46"/>
    </location>
    <ligand>
        <name>Zn(2+)</name>
        <dbReference type="ChEBI" id="CHEBI:29105"/>
    </ligand>
</feature>
<dbReference type="GO" id="GO:0015976">
    <property type="term" value="P:carbon utilization"/>
    <property type="evidence" value="ECO:0007669"/>
    <property type="project" value="InterPro"/>
</dbReference>
<name>A0A5E4V7T9_9BURK</name>
<comment type="function">
    <text evidence="7">Reversible hydration of carbon dioxide.</text>
</comment>
<feature type="binding site" evidence="6">
    <location>
        <position position="102"/>
    </location>
    <ligand>
        <name>Zn(2+)</name>
        <dbReference type="ChEBI" id="CHEBI:29105"/>
    </ligand>
</feature>
<dbReference type="InterPro" id="IPR001765">
    <property type="entry name" value="Carbonic_anhydrase"/>
</dbReference>
<dbReference type="PANTHER" id="PTHR11002">
    <property type="entry name" value="CARBONIC ANHYDRASE"/>
    <property type="match status" value="1"/>
</dbReference>
<dbReference type="FunFam" id="3.40.1050.10:FF:000001">
    <property type="entry name" value="Carbonic anhydrase"/>
    <property type="match status" value="1"/>
</dbReference>
<dbReference type="OrthoDB" id="9797527at2"/>
<dbReference type="GO" id="GO:0008270">
    <property type="term" value="F:zinc ion binding"/>
    <property type="evidence" value="ECO:0007669"/>
    <property type="project" value="UniProtKB-UniRule"/>
</dbReference>
<sequence length="231" mass="25560">MNDDQQPLIHLLDNNRAWVASVNAEDPNFFERLAKQQAPEYLWIGCSDSRVPANQITGLAPGEVFVHRNIANVVVHSDLNCLSVLQFAIEVLKVRHIMVVGHYGCGGVGAALDGARLGLVDNWLRHVRDVHERHAAQIDGLASREARHDRLCELNVIEQVVNICHTTVLRDAWARQQPVTVHGWVYGLRDGLVRDLRMSVNSAEALPHVYARCVAAFSDSLGAGQPGAYRA</sequence>
<dbReference type="Gene3D" id="3.40.1050.10">
    <property type="entry name" value="Carbonic anhydrase"/>
    <property type="match status" value="1"/>
</dbReference>
<evidence type="ECO:0000256" key="3">
    <source>
        <dbReference type="ARBA" id="ARBA00022833"/>
    </source>
</evidence>
<dbReference type="InterPro" id="IPR036874">
    <property type="entry name" value="Carbonic_anhydrase_sf"/>
</dbReference>
<reference evidence="8 9" key="1">
    <citation type="submission" date="2019-08" db="EMBL/GenBank/DDBJ databases">
        <authorList>
            <person name="Peeters C."/>
        </authorList>
    </citation>
    <scope>NUCLEOTIDE SEQUENCE [LARGE SCALE GENOMIC DNA]</scope>
    <source>
        <strain evidence="8 9">LMG 30175</strain>
    </source>
</reference>
<evidence type="ECO:0000256" key="4">
    <source>
        <dbReference type="ARBA" id="ARBA00023239"/>
    </source>
</evidence>
<evidence type="ECO:0000256" key="5">
    <source>
        <dbReference type="ARBA" id="ARBA00048348"/>
    </source>
</evidence>
<feature type="binding site" evidence="6">
    <location>
        <position position="105"/>
    </location>
    <ligand>
        <name>Zn(2+)</name>
        <dbReference type="ChEBI" id="CHEBI:29105"/>
    </ligand>
</feature>
<keyword evidence="9" id="KW-1185">Reference proteome</keyword>
<dbReference type="CDD" id="cd00883">
    <property type="entry name" value="beta_CA_cladeA"/>
    <property type="match status" value="1"/>
</dbReference>
<gene>
    <name evidence="8" type="ORF">PTE30175_02429</name>
</gene>
<proteinExistence type="inferred from homology"/>
<feature type="binding site" evidence="6">
    <location>
        <position position="48"/>
    </location>
    <ligand>
        <name>Zn(2+)</name>
        <dbReference type="ChEBI" id="CHEBI:29105"/>
    </ligand>
</feature>
<dbReference type="NCBIfam" id="NF007756">
    <property type="entry name" value="PRK10437.1"/>
    <property type="match status" value="1"/>
</dbReference>
<evidence type="ECO:0000256" key="1">
    <source>
        <dbReference type="ARBA" id="ARBA00006217"/>
    </source>
</evidence>
<comment type="similarity">
    <text evidence="1 7">Belongs to the beta-class carbonic anhydrase family.</text>
</comment>
<dbReference type="SMART" id="SM00947">
    <property type="entry name" value="Pro_CA"/>
    <property type="match status" value="1"/>
</dbReference>
<protein>
    <recommendedName>
        <fullName evidence="7">Carbonic anhydrase</fullName>
        <ecNumber evidence="7">4.2.1.1</ecNumber>
    </recommendedName>
    <alternativeName>
        <fullName evidence="7">Carbonate dehydratase</fullName>
    </alternativeName>
</protein>
<dbReference type="RefSeq" id="WP_150697281.1">
    <property type="nucleotide sequence ID" value="NZ_CABPRZ010000008.1"/>
</dbReference>
<dbReference type="PROSITE" id="PS00704">
    <property type="entry name" value="PROK_CO2_ANHYDRASE_1"/>
    <property type="match status" value="1"/>
</dbReference>
<comment type="cofactor">
    <cofactor evidence="6">
        <name>Zn(2+)</name>
        <dbReference type="ChEBI" id="CHEBI:29105"/>
    </cofactor>
    <text evidence="6">Binds 1 zinc ion per subunit.</text>
</comment>
<dbReference type="AlphaFoldDB" id="A0A5E4V7T9"/>
<evidence type="ECO:0000256" key="6">
    <source>
        <dbReference type="PIRSR" id="PIRSR601765-1"/>
    </source>
</evidence>
<comment type="catalytic activity">
    <reaction evidence="5 7">
        <text>hydrogencarbonate + H(+) = CO2 + H2O</text>
        <dbReference type="Rhea" id="RHEA:10748"/>
        <dbReference type="ChEBI" id="CHEBI:15377"/>
        <dbReference type="ChEBI" id="CHEBI:15378"/>
        <dbReference type="ChEBI" id="CHEBI:16526"/>
        <dbReference type="ChEBI" id="CHEBI:17544"/>
        <dbReference type="EC" id="4.2.1.1"/>
    </reaction>
</comment>
<dbReference type="Pfam" id="PF00484">
    <property type="entry name" value="Pro_CA"/>
    <property type="match status" value="1"/>
</dbReference>
<keyword evidence="3 6" id="KW-0862">Zinc</keyword>
<dbReference type="PROSITE" id="PS00705">
    <property type="entry name" value="PROK_CO2_ANHYDRASE_2"/>
    <property type="match status" value="1"/>
</dbReference>
<evidence type="ECO:0000256" key="2">
    <source>
        <dbReference type="ARBA" id="ARBA00022723"/>
    </source>
</evidence>
<keyword evidence="2 6" id="KW-0479">Metal-binding</keyword>
<evidence type="ECO:0000313" key="8">
    <source>
        <dbReference type="EMBL" id="VVE08298.1"/>
    </source>
</evidence>
<dbReference type="PANTHER" id="PTHR11002:SF76">
    <property type="entry name" value="CARBONIC ANHYDRASE"/>
    <property type="match status" value="1"/>
</dbReference>
<dbReference type="GO" id="GO:0004089">
    <property type="term" value="F:carbonate dehydratase activity"/>
    <property type="evidence" value="ECO:0007669"/>
    <property type="project" value="UniProtKB-UniRule"/>
</dbReference>
<accession>A0A5E4V7T9</accession>
<evidence type="ECO:0000256" key="7">
    <source>
        <dbReference type="RuleBase" id="RU003956"/>
    </source>
</evidence>